<name>A0A933L218_9HYPH</name>
<evidence type="ECO:0000259" key="2">
    <source>
        <dbReference type="Pfam" id="PF00703"/>
    </source>
</evidence>
<dbReference type="Pfam" id="PF02837">
    <property type="entry name" value="Glyco_hydro_2_N"/>
    <property type="match status" value="1"/>
</dbReference>
<dbReference type="InterPro" id="IPR036156">
    <property type="entry name" value="Beta-gal/glucu_dom_sf"/>
</dbReference>
<feature type="domain" description="Glycosyl hydrolases family 2 sugar binding" evidence="4">
    <location>
        <begin position="21"/>
        <end position="175"/>
    </location>
</feature>
<reference evidence="5" key="1">
    <citation type="submission" date="2020-07" db="EMBL/GenBank/DDBJ databases">
        <title>Huge and variable diversity of episymbiotic CPR bacteria and DPANN archaea in groundwater ecosystems.</title>
        <authorList>
            <person name="He C.Y."/>
            <person name="Keren R."/>
            <person name="Whittaker M."/>
            <person name="Farag I.F."/>
            <person name="Doudna J."/>
            <person name="Cate J.H.D."/>
            <person name="Banfield J.F."/>
        </authorList>
    </citation>
    <scope>NUCLEOTIDE SEQUENCE</scope>
    <source>
        <strain evidence="5">NC_groundwater_1586_Pr3_B-0.1um_66_15</strain>
    </source>
</reference>
<evidence type="ECO:0000313" key="5">
    <source>
        <dbReference type="EMBL" id="MBI4921318.1"/>
    </source>
</evidence>
<dbReference type="InterPro" id="IPR006103">
    <property type="entry name" value="Glyco_hydro_2_cat"/>
</dbReference>
<dbReference type="PANTHER" id="PTHR42732">
    <property type="entry name" value="BETA-GALACTOSIDASE"/>
    <property type="match status" value="1"/>
</dbReference>
<dbReference type="Gene3D" id="2.60.120.260">
    <property type="entry name" value="Galactose-binding domain-like"/>
    <property type="match status" value="1"/>
</dbReference>
<feature type="domain" description="Glycoside hydrolase family 2 catalytic" evidence="3">
    <location>
        <begin position="291"/>
        <end position="508"/>
    </location>
</feature>
<dbReference type="GO" id="GO:0004553">
    <property type="term" value="F:hydrolase activity, hydrolyzing O-glycosyl compounds"/>
    <property type="evidence" value="ECO:0007669"/>
    <property type="project" value="InterPro"/>
</dbReference>
<evidence type="ECO:0000256" key="1">
    <source>
        <dbReference type="ARBA" id="ARBA00007401"/>
    </source>
</evidence>
<dbReference type="InterPro" id="IPR008979">
    <property type="entry name" value="Galactose-bd-like_sf"/>
</dbReference>
<accession>A0A933L218</accession>
<protein>
    <submittedName>
        <fullName evidence="5">Glycoside hydrolase family 2</fullName>
    </submittedName>
</protein>
<dbReference type="Pfam" id="PF02836">
    <property type="entry name" value="Glyco_hydro_2_C"/>
    <property type="match status" value="1"/>
</dbReference>
<dbReference type="Gene3D" id="3.20.20.80">
    <property type="entry name" value="Glycosidases"/>
    <property type="match status" value="1"/>
</dbReference>
<dbReference type="AlphaFoldDB" id="A0A933L218"/>
<dbReference type="Proteomes" id="UP000782610">
    <property type="component" value="Unassembled WGS sequence"/>
</dbReference>
<dbReference type="SUPFAM" id="SSF49303">
    <property type="entry name" value="beta-Galactosidase/glucuronidase domain"/>
    <property type="match status" value="1"/>
</dbReference>
<dbReference type="InterPro" id="IPR017853">
    <property type="entry name" value="GH"/>
</dbReference>
<keyword evidence="5" id="KW-0378">Hydrolase</keyword>
<dbReference type="PANTHER" id="PTHR42732:SF3">
    <property type="entry name" value="HYDROLASE"/>
    <property type="match status" value="1"/>
</dbReference>
<dbReference type="Pfam" id="PF00703">
    <property type="entry name" value="Glyco_hydro_2"/>
    <property type="match status" value="1"/>
</dbReference>
<organism evidence="5 6">
    <name type="scientific">Devosia nanyangense</name>
    <dbReference type="NCBI Taxonomy" id="1228055"/>
    <lineage>
        <taxon>Bacteria</taxon>
        <taxon>Pseudomonadati</taxon>
        <taxon>Pseudomonadota</taxon>
        <taxon>Alphaproteobacteria</taxon>
        <taxon>Hyphomicrobiales</taxon>
        <taxon>Devosiaceae</taxon>
        <taxon>Devosia</taxon>
    </lineage>
</organism>
<dbReference type="EMBL" id="JACRAF010000018">
    <property type="protein sequence ID" value="MBI4921318.1"/>
    <property type="molecule type" value="Genomic_DNA"/>
</dbReference>
<gene>
    <name evidence="5" type="ORF">HY834_06175</name>
</gene>
<dbReference type="SUPFAM" id="SSF51445">
    <property type="entry name" value="(Trans)glycosidases"/>
    <property type="match status" value="1"/>
</dbReference>
<dbReference type="InterPro" id="IPR006104">
    <property type="entry name" value="Glyco_hydro_2_N"/>
</dbReference>
<dbReference type="GO" id="GO:0005975">
    <property type="term" value="P:carbohydrate metabolic process"/>
    <property type="evidence" value="ECO:0007669"/>
    <property type="project" value="InterPro"/>
</dbReference>
<evidence type="ECO:0000313" key="6">
    <source>
        <dbReference type="Proteomes" id="UP000782610"/>
    </source>
</evidence>
<dbReference type="SUPFAM" id="SSF49785">
    <property type="entry name" value="Galactose-binding domain-like"/>
    <property type="match status" value="1"/>
</dbReference>
<dbReference type="InterPro" id="IPR051913">
    <property type="entry name" value="GH2_Domain-Containing"/>
</dbReference>
<comment type="caution">
    <text evidence="5">The sequence shown here is derived from an EMBL/GenBank/DDBJ whole genome shotgun (WGS) entry which is preliminary data.</text>
</comment>
<proteinExistence type="inferred from homology"/>
<dbReference type="InterPro" id="IPR006102">
    <property type="entry name" value="Ig-like_GH2"/>
</dbReference>
<comment type="similarity">
    <text evidence="1">Belongs to the glycosyl hydrolase 2 family.</text>
</comment>
<evidence type="ECO:0000259" key="4">
    <source>
        <dbReference type="Pfam" id="PF02837"/>
    </source>
</evidence>
<evidence type="ECO:0000259" key="3">
    <source>
        <dbReference type="Pfam" id="PF02836"/>
    </source>
</evidence>
<sequence>MITGDGTLHPRPRLTRAQWIDLNGTWQFAYDDADTGADERWQDDPGRFDREIIVPFPPESHLSGIGDTGFHPVLWYRRSFGATRTAGQRLILHFGAVDYRARVWVNGDLVATHEGGHTPFSADITASLRPDGEQIVVVRAEDQPTDVMQPRGKQDWQETPHVIWYNRTSGIWQAVWLEPVPDTYIADLQLTPDLATSTVKVEAAFNRGHRGFLELRLSMGAQTLAAQSVWVDGIALETIVAIPAAQNGVHRDDLYWTPDNPHLISVSATLRDADTRPVDSVESYFGLRSVGIANGRFLLNDRPVFVRSVLEQGYWPQSHLAAPSPEALKEEVELIRSLGFNAVRIHQKVEDPRFLYWADHLGLMVWGEMANAYQYNPLLVERQTREWLDAVRRDRSHPSIVTWVPINESWGVSDIAQRKDQKDFATSLYHLTKAIDPTRPVISNDGWEHTISDIWSIHDYTQFREQLDSRYGTADAIALTLKEMRPTRKRLLLNPADQRGQPVMLTEFGGLSRHPKSGEAWFGYATAESDEEYLAMMAQLFDAIHESTDLAGFCYTQLTDTLQETNGLCDEHRQPKLPIERLRDIIWRPSRAVPSEALDLARQKALRIGFGQVV</sequence>
<feature type="domain" description="Glycoside hydrolase family 2 immunoglobulin-like beta-sandwich" evidence="2">
    <location>
        <begin position="183"/>
        <end position="288"/>
    </location>
</feature>